<dbReference type="InterPro" id="IPR015915">
    <property type="entry name" value="Kelch-typ_b-propeller"/>
</dbReference>
<keyword evidence="5" id="KW-1185">Reference proteome</keyword>
<dbReference type="InterPro" id="IPR006652">
    <property type="entry name" value="Kelch_1"/>
</dbReference>
<feature type="chain" id="PRO_5016160196" description="Galactose oxidase" evidence="3">
    <location>
        <begin position="23"/>
        <end position="401"/>
    </location>
</feature>
<keyword evidence="2" id="KW-0677">Repeat</keyword>
<dbReference type="SUPFAM" id="SSF117281">
    <property type="entry name" value="Kelch motif"/>
    <property type="match status" value="1"/>
</dbReference>
<dbReference type="PANTHER" id="PTHR45632:SF3">
    <property type="entry name" value="KELCH-LIKE PROTEIN 32"/>
    <property type="match status" value="1"/>
</dbReference>
<evidence type="ECO:0000313" key="5">
    <source>
        <dbReference type="Proteomes" id="UP000248764"/>
    </source>
</evidence>
<feature type="signal peptide" evidence="3">
    <location>
        <begin position="1"/>
        <end position="22"/>
    </location>
</feature>
<comment type="caution">
    <text evidence="4">The sequence shown here is derived from an EMBL/GenBank/DDBJ whole genome shotgun (WGS) entry which is preliminary data.</text>
</comment>
<dbReference type="RefSeq" id="WP_111258391.1">
    <property type="nucleotide sequence ID" value="NZ_POTW01000129.1"/>
</dbReference>
<dbReference type="PANTHER" id="PTHR45632">
    <property type="entry name" value="LD33804P"/>
    <property type="match status" value="1"/>
</dbReference>
<dbReference type="PROSITE" id="PS51257">
    <property type="entry name" value="PROKAR_LIPOPROTEIN"/>
    <property type="match status" value="1"/>
</dbReference>
<proteinExistence type="predicted"/>
<sequence length="401" mass="41104">MKTRWVVAAGLALLTAGCGETAAGPEADGEPGWRPVAQSPLTPREAPLTVTVGEQILVIGGSDGPPCPPNADCVAPPEPLRDGAAYDPAADAWTPIADAPAPVGGGPETAAVVGDMVYVLTSGFGADGTMSSTFQAYDAAADAWIELTPPDDTGWRALTVAGDRVVAYVGSHESMDAAVPTALDPLPADLTYDAATDTWTALPADPLGPSYDRRLVGTPGGAVLLASDLVANPGVEPPVVDAARFDLESGAWTELPSGDVLSGYGFRAVGDVLVSALEGSADGGEVNNWGRDIPYGAVLDPATGAWSALPDRPERDPLDGFMVPGDVSDEQTIVSGAWALDVPAQAWTRVPELPVDEHVQGQSVAFAGGVVFLWGGSAWGDDMSDGELLADGWVWTVPTPD</sequence>
<gene>
    <name evidence="4" type="ORF">C1I92_30445</name>
</gene>
<dbReference type="Gene3D" id="2.120.10.80">
    <property type="entry name" value="Kelch-type beta propeller"/>
    <property type="match status" value="2"/>
</dbReference>
<evidence type="ECO:0008006" key="6">
    <source>
        <dbReference type="Google" id="ProtNLM"/>
    </source>
</evidence>
<keyword evidence="3" id="KW-0732">Signal</keyword>
<dbReference type="AlphaFoldDB" id="A0A2W2AWP6"/>
<accession>A0A2W2AWP6</accession>
<dbReference type="Proteomes" id="UP000248764">
    <property type="component" value="Unassembled WGS sequence"/>
</dbReference>
<dbReference type="Pfam" id="PF01344">
    <property type="entry name" value="Kelch_1"/>
    <property type="match status" value="1"/>
</dbReference>
<evidence type="ECO:0000313" key="4">
    <source>
        <dbReference type="EMBL" id="PZF79575.1"/>
    </source>
</evidence>
<dbReference type="EMBL" id="POTW01000129">
    <property type="protein sequence ID" value="PZF79575.1"/>
    <property type="molecule type" value="Genomic_DNA"/>
</dbReference>
<evidence type="ECO:0000256" key="2">
    <source>
        <dbReference type="ARBA" id="ARBA00022737"/>
    </source>
</evidence>
<evidence type="ECO:0000256" key="3">
    <source>
        <dbReference type="SAM" id="SignalP"/>
    </source>
</evidence>
<organism evidence="4 5">
    <name type="scientific">Jiangella anatolica</name>
    <dbReference type="NCBI Taxonomy" id="2670374"/>
    <lineage>
        <taxon>Bacteria</taxon>
        <taxon>Bacillati</taxon>
        <taxon>Actinomycetota</taxon>
        <taxon>Actinomycetes</taxon>
        <taxon>Jiangellales</taxon>
        <taxon>Jiangellaceae</taxon>
        <taxon>Jiangella</taxon>
    </lineage>
</organism>
<reference evidence="4 5" key="1">
    <citation type="submission" date="2018-01" db="EMBL/GenBank/DDBJ databases">
        <title>Draft genome sequence of Jiangella sp. GTF31.</title>
        <authorList>
            <person name="Sahin N."/>
            <person name="Ay H."/>
            <person name="Saygin H."/>
        </authorList>
    </citation>
    <scope>NUCLEOTIDE SEQUENCE [LARGE SCALE GENOMIC DNA]</scope>
    <source>
        <strain evidence="4 5">GTF31</strain>
    </source>
</reference>
<evidence type="ECO:0000256" key="1">
    <source>
        <dbReference type="ARBA" id="ARBA00022441"/>
    </source>
</evidence>
<keyword evidence="1" id="KW-0880">Kelch repeat</keyword>
<name>A0A2W2AWP6_9ACTN</name>
<protein>
    <recommendedName>
        <fullName evidence="6">Galactose oxidase</fullName>
    </recommendedName>
</protein>